<keyword evidence="1" id="KW-0812">Transmembrane</keyword>
<reference evidence="2" key="1">
    <citation type="submission" date="2021-01" db="EMBL/GenBank/DDBJ databases">
        <authorList>
            <person name="Corre E."/>
            <person name="Pelletier E."/>
            <person name="Niang G."/>
            <person name="Scheremetjew M."/>
            <person name="Finn R."/>
            <person name="Kale V."/>
            <person name="Holt S."/>
            <person name="Cochrane G."/>
            <person name="Meng A."/>
            <person name="Brown T."/>
            <person name="Cohen L."/>
        </authorList>
    </citation>
    <scope>NUCLEOTIDE SEQUENCE</scope>
    <source>
        <strain evidence="2">SAG 11-48b</strain>
    </source>
</reference>
<sequence>MLPKVHMLNTTSTRLSRYGQARQMGALLYPLCCSRAQRSAIVVRVSSGDRFSKATAEALTQRPGEQQEQPDPFMTATLRLQKLLEDVSWDYGDQVRHEISNLPVEFKLTLSVNASTTITLLAIVISLATNEDPFGGMQINQAMLDHGALGLGFALPLVLCSFISRTPRMRQAFPVLDSMHDRQAKLLEPFVSGLNLPQLLILCSVVTLPMMMLLLPALHGGFVALGSALQSELLSPIGIHVPGPLRRDLATLLPAVLGSYFGAWVVTRQLSVKRGEFQAIKDAMDNSDRYFRLSESMNSKSGDTAQLSEKTSNAFKAVSVVWLLMRKKVCQLSYVLSALNICYLAIIWHETQDLSTPVAAGIVAFGAELYLSQRALSLKSAARKKVAAEEQRTKE</sequence>
<evidence type="ECO:0000256" key="1">
    <source>
        <dbReference type="SAM" id="Phobius"/>
    </source>
</evidence>
<proteinExistence type="predicted"/>
<gene>
    <name evidence="2" type="ORF">CCHL1392_LOCUS394</name>
</gene>
<organism evidence="2">
    <name type="scientific">Chlamydomonas chlamydogama</name>
    <dbReference type="NCBI Taxonomy" id="225041"/>
    <lineage>
        <taxon>Eukaryota</taxon>
        <taxon>Viridiplantae</taxon>
        <taxon>Chlorophyta</taxon>
        <taxon>core chlorophytes</taxon>
        <taxon>Chlorophyceae</taxon>
        <taxon>CS clade</taxon>
        <taxon>Chlamydomonadales</taxon>
        <taxon>Chlamydomonadaceae</taxon>
        <taxon>Chlamydomonas</taxon>
    </lineage>
</organism>
<protein>
    <submittedName>
        <fullName evidence="2">Uncharacterized protein</fullName>
    </submittedName>
</protein>
<dbReference type="AlphaFoldDB" id="A0A7S2QUC6"/>
<feature type="transmembrane region" description="Helical" evidence="1">
    <location>
        <begin position="106"/>
        <end position="127"/>
    </location>
</feature>
<evidence type="ECO:0000313" key="2">
    <source>
        <dbReference type="EMBL" id="CAD9651364.1"/>
    </source>
</evidence>
<keyword evidence="1" id="KW-0472">Membrane</keyword>
<accession>A0A7S2QUC6</accession>
<feature type="transmembrane region" description="Helical" evidence="1">
    <location>
        <begin position="147"/>
        <end position="164"/>
    </location>
</feature>
<keyword evidence="1" id="KW-1133">Transmembrane helix</keyword>
<dbReference type="EMBL" id="HBHD01000731">
    <property type="protein sequence ID" value="CAD9651364.1"/>
    <property type="molecule type" value="Transcribed_RNA"/>
</dbReference>
<name>A0A7S2QUC6_9CHLO</name>